<evidence type="ECO:0000313" key="2">
    <source>
        <dbReference type="Ensembl" id="ENSDCDP00010014705.1"/>
    </source>
</evidence>
<feature type="compositionally biased region" description="Basic and acidic residues" evidence="1">
    <location>
        <begin position="95"/>
        <end position="119"/>
    </location>
</feature>
<proteinExistence type="predicted"/>
<accession>A0AAY4B1X0</accession>
<name>A0AAY4B1X0_9TELE</name>
<feature type="region of interest" description="Disordered" evidence="1">
    <location>
        <begin position="94"/>
        <end position="125"/>
    </location>
</feature>
<protein>
    <submittedName>
        <fullName evidence="2">Uncharacterized protein</fullName>
    </submittedName>
</protein>
<dbReference type="Ensembl" id="ENSDCDT00010015487.1">
    <property type="protein sequence ID" value="ENSDCDP00010014705.1"/>
    <property type="gene ID" value="ENSDCDG00010006703.1"/>
</dbReference>
<reference evidence="2" key="2">
    <citation type="submission" date="2025-08" db="UniProtKB">
        <authorList>
            <consortium name="Ensembl"/>
        </authorList>
    </citation>
    <scope>IDENTIFICATION</scope>
</reference>
<sequence length="125" mass="13944">MFRSASTELCHSIGRGVKPGGPARHGAPYLTRDWCKTQPLKQTILEEKLCNSSYIPRHEEEDAHAACQAGAPDTLEKGIDERWKDAVTQTQIYKEVNKGKQADDSRGHSLTKQEGDTGHKTRTRV</sequence>
<dbReference type="Proteomes" id="UP000694580">
    <property type="component" value="Chromosome 14"/>
</dbReference>
<evidence type="ECO:0000313" key="3">
    <source>
        <dbReference type="Proteomes" id="UP000694580"/>
    </source>
</evidence>
<organism evidence="2 3">
    <name type="scientific">Denticeps clupeoides</name>
    <name type="common">denticle herring</name>
    <dbReference type="NCBI Taxonomy" id="299321"/>
    <lineage>
        <taxon>Eukaryota</taxon>
        <taxon>Metazoa</taxon>
        <taxon>Chordata</taxon>
        <taxon>Craniata</taxon>
        <taxon>Vertebrata</taxon>
        <taxon>Euteleostomi</taxon>
        <taxon>Actinopterygii</taxon>
        <taxon>Neopterygii</taxon>
        <taxon>Teleostei</taxon>
        <taxon>Clupei</taxon>
        <taxon>Clupeiformes</taxon>
        <taxon>Denticipitoidei</taxon>
        <taxon>Denticipitidae</taxon>
        <taxon>Denticeps</taxon>
    </lineage>
</organism>
<reference evidence="2 3" key="1">
    <citation type="submission" date="2020-06" db="EMBL/GenBank/DDBJ databases">
        <authorList>
            <consortium name="Wellcome Sanger Institute Data Sharing"/>
        </authorList>
    </citation>
    <scope>NUCLEOTIDE SEQUENCE [LARGE SCALE GENOMIC DNA]</scope>
</reference>
<evidence type="ECO:0000256" key="1">
    <source>
        <dbReference type="SAM" id="MobiDB-lite"/>
    </source>
</evidence>
<dbReference type="AlphaFoldDB" id="A0AAY4B1X0"/>
<keyword evidence="3" id="KW-1185">Reference proteome</keyword>
<reference evidence="2" key="3">
    <citation type="submission" date="2025-09" db="UniProtKB">
        <authorList>
            <consortium name="Ensembl"/>
        </authorList>
    </citation>
    <scope>IDENTIFICATION</scope>
</reference>